<feature type="compositionally biased region" description="Basic residues" evidence="1">
    <location>
        <begin position="65"/>
        <end position="77"/>
    </location>
</feature>
<feature type="region of interest" description="Disordered" evidence="1">
    <location>
        <begin position="515"/>
        <end position="549"/>
    </location>
</feature>
<evidence type="ECO:0000256" key="1">
    <source>
        <dbReference type="SAM" id="MobiDB-lite"/>
    </source>
</evidence>
<protein>
    <submittedName>
        <fullName evidence="2">Uncharacterized protein</fullName>
    </submittedName>
</protein>
<feature type="region of interest" description="Disordered" evidence="1">
    <location>
        <begin position="259"/>
        <end position="333"/>
    </location>
</feature>
<organism evidence="2 3">
    <name type="scientific">Plasmodium vivax India VII</name>
    <dbReference type="NCBI Taxonomy" id="1077284"/>
    <lineage>
        <taxon>Eukaryota</taxon>
        <taxon>Sar</taxon>
        <taxon>Alveolata</taxon>
        <taxon>Apicomplexa</taxon>
        <taxon>Aconoidasida</taxon>
        <taxon>Haemosporida</taxon>
        <taxon>Plasmodiidae</taxon>
        <taxon>Plasmodium</taxon>
        <taxon>Plasmodium (Plasmodium)</taxon>
    </lineage>
</organism>
<evidence type="ECO:0000313" key="3">
    <source>
        <dbReference type="Proteomes" id="UP000053562"/>
    </source>
</evidence>
<reference evidence="2 3" key="1">
    <citation type="submission" date="2011-08" db="EMBL/GenBank/DDBJ databases">
        <title>The Genome Sequence of Plasmodium vivax India VII.</title>
        <authorList>
            <consortium name="The Broad Institute Genome Sequencing Platform"/>
            <consortium name="The Broad Institute Genome Sequencing Center for Infectious Disease"/>
            <person name="Neafsey D."/>
            <person name="Carlton J."/>
            <person name="Barnwell J."/>
            <person name="Collins W."/>
            <person name="Escalante A."/>
            <person name="Mullikin J."/>
            <person name="Saul A."/>
            <person name="Guigo R."/>
            <person name="Camara F."/>
            <person name="Young S.K."/>
            <person name="Zeng Q."/>
            <person name="Gargeya S."/>
            <person name="Fitzgerald M."/>
            <person name="Haas B."/>
            <person name="Abouelleil A."/>
            <person name="Alvarado L."/>
            <person name="Arachchi H.M."/>
            <person name="Berlin A."/>
            <person name="Brown A."/>
            <person name="Chapman S.B."/>
            <person name="Chen Z."/>
            <person name="Dunbar C."/>
            <person name="Freedman E."/>
            <person name="Gearin G."/>
            <person name="Gellesch M."/>
            <person name="Goldberg J."/>
            <person name="Griggs A."/>
            <person name="Gujja S."/>
            <person name="Heiman D."/>
            <person name="Howarth C."/>
            <person name="Larson L."/>
            <person name="Lui A."/>
            <person name="MacDonald P.J.P."/>
            <person name="Montmayeur A."/>
            <person name="Murphy C."/>
            <person name="Neiman D."/>
            <person name="Pearson M."/>
            <person name="Priest M."/>
            <person name="Roberts A."/>
            <person name="Saif S."/>
            <person name="Shea T."/>
            <person name="Shenoy N."/>
            <person name="Sisk P."/>
            <person name="Stolte C."/>
            <person name="Sykes S."/>
            <person name="Wortman J."/>
            <person name="Nusbaum C."/>
            <person name="Birren B."/>
        </authorList>
    </citation>
    <scope>NUCLEOTIDE SEQUENCE [LARGE SCALE GENOMIC DNA]</scope>
    <source>
        <strain evidence="2 3">India VII</strain>
    </source>
</reference>
<evidence type="ECO:0000313" key="2">
    <source>
        <dbReference type="EMBL" id="KMZ81126.1"/>
    </source>
</evidence>
<dbReference type="EMBL" id="KQ234252">
    <property type="protein sequence ID" value="KMZ81126.1"/>
    <property type="molecule type" value="Genomic_DNA"/>
</dbReference>
<accession>A0A0J9SES0</accession>
<proteinExistence type="predicted"/>
<feature type="region of interest" description="Disordered" evidence="1">
    <location>
        <begin position="64"/>
        <end position="90"/>
    </location>
</feature>
<dbReference type="Proteomes" id="UP000053562">
    <property type="component" value="Unassembled WGS sequence"/>
</dbReference>
<feature type="compositionally biased region" description="Basic and acidic residues" evidence="1">
    <location>
        <begin position="292"/>
        <end position="321"/>
    </location>
</feature>
<dbReference type="AlphaFoldDB" id="A0A0J9SES0"/>
<gene>
    <name evidence="2" type="ORF">PVIIG_02608</name>
</gene>
<dbReference type="OrthoDB" id="378167at2759"/>
<name>A0A0J9SES0_PLAVI</name>
<sequence length="644" mass="72836">METLEEIWRRYEEAKRELLHRAGRHESNGAMKAPRGEKHYVEKTVLRSLHRVISSYCSLVMVHTGGRHPHGTKKGKGGPKNGEKRRSTKNTCENRWIEGAANDELARRVAEKRAIQRRHIERVKRFVKTDRSIGTFGKYVERVFRFRGRRTYDGGKEQVDGFAAGERHTEEAHHVEISPPDGYKRLPKRRIQISLEKDVHFGLFLGEVVNFLQVLLHRKSPHEHVQANYVKENPPRVSSLTSEGRKNWWSRMLSEGGRANLLGAQTPDVKKLPAQKGRVTPFAENPHGGGNSRRETSQKGEEKHEGNSNGEERRKRNRNDPFGDPPGGVNTPLPLMDMSMSMQLWSSLLDGNHHPHNCLIRGVDPNLLYVIDSDRDLLRVLFFFKTVHLFVAYVYVTICRSETLLSCLSVFWALNRSFHGTFKLSSTGATEWKNAYAFFCAFASMLRRDILPPARGGSQVSGGSDVIRGSDVTGVTQQEEAIPEGDTPKGMHNHWGGNSHLVHCFGGLCFTAGGEASPGSHPRRGAPPEGPNSQAHGKGKSKKEQIGAPPDGQYCYYATVKNDDDIDSVNLAMHVTNTSKDNIRFYKRYIQEHIQRGFLRVYKLSETKKRTYSSEKNKEGGISRASMFKNYGQLFRNFLQEIVS</sequence>